<evidence type="ECO:0000259" key="2">
    <source>
        <dbReference type="Pfam" id="PF24818"/>
    </source>
</evidence>
<dbReference type="AlphaFoldDB" id="A0A9D5C383"/>
<feature type="compositionally biased region" description="Basic and acidic residues" evidence="1">
    <location>
        <begin position="334"/>
        <end position="349"/>
    </location>
</feature>
<dbReference type="Proteomes" id="UP001085076">
    <property type="component" value="Miscellaneous, Linkage group lg08"/>
</dbReference>
<feature type="compositionally biased region" description="Gly residues" evidence="1">
    <location>
        <begin position="22"/>
        <end position="33"/>
    </location>
</feature>
<reference evidence="3" key="2">
    <citation type="journal article" date="2022" name="Hortic Res">
        <title>The genome of Dioscorea zingiberensis sheds light on the biosynthesis, origin and evolution of the medicinally important diosgenin saponins.</title>
        <authorList>
            <person name="Li Y."/>
            <person name="Tan C."/>
            <person name="Li Z."/>
            <person name="Guo J."/>
            <person name="Li S."/>
            <person name="Chen X."/>
            <person name="Wang C."/>
            <person name="Dai X."/>
            <person name="Yang H."/>
            <person name="Song W."/>
            <person name="Hou L."/>
            <person name="Xu J."/>
            <person name="Tong Z."/>
            <person name="Xu A."/>
            <person name="Yuan X."/>
            <person name="Wang W."/>
            <person name="Yang Q."/>
            <person name="Chen L."/>
            <person name="Sun Z."/>
            <person name="Wang K."/>
            <person name="Pan B."/>
            <person name="Chen J."/>
            <person name="Bao Y."/>
            <person name="Liu F."/>
            <person name="Qi X."/>
            <person name="Gang D.R."/>
            <person name="Wen J."/>
            <person name="Li J."/>
        </authorList>
    </citation>
    <scope>NUCLEOTIDE SEQUENCE</scope>
    <source>
        <strain evidence="3">Dzin_1.0</strain>
    </source>
</reference>
<reference evidence="3" key="1">
    <citation type="submission" date="2021-03" db="EMBL/GenBank/DDBJ databases">
        <authorList>
            <person name="Li Z."/>
            <person name="Yang C."/>
        </authorList>
    </citation>
    <scope>NUCLEOTIDE SEQUENCE</scope>
    <source>
        <strain evidence="3">Dzin_1.0</strain>
        <tissue evidence="3">Leaf</tissue>
    </source>
</reference>
<evidence type="ECO:0000256" key="1">
    <source>
        <dbReference type="SAM" id="MobiDB-lite"/>
    </source>
</evidence>
<dbReference type="PANTHER" id="PTHR33494:SF1">
    <property type="entry name" value="C2H2-TYPE DOMAIN-CONTAINING PROTEIN-RELATED"/>
    <property type="match status" value="1"/>
</dbReference>
<dbReference type="EMBL" id="JAGGNH010000008">
    <property type="protein sequence ID" value="KAJ0965780.1"/>
    <property type="molecule type" value="Genomic_DNA"/>
</dbReference>
<evidence type="ECO:0000313" key="4">
    <source>
        <dbReference type="Proteomes" id="UP001085076"/>
    </source>
</evidence>
<comment type="caution">
    <text evidence="3">The sequence shown here is derived from an EMBL/GenBank/DDBJ whole genome shotgun (WGS) entry which is preliminary data.</text>
</comment>
<feature type="region of interest" description="Disordered" evidence="1">
    <location>
        <begin position="311"/>
        <end position="360"/>
    </location>
</feature>
<name>A0A9D5C383_9LILI</name>
<sequence length="386" mass="42222">MPNPGRSGRNRCRLAMKAAGAEAGGGEDGGGGTIWREEHGPLSKRSKHVGSSRQWGAGAGAADMLPSEVVPYNLLNEPSPLGLSLRKSPSLLDLIQMRLSQANSAAASSIASCGSLELGKKDLKSTAASSTTDKLKASNFPASLLRIGSWECISRYEGDLVAKCYYAKHKLVWEVLEGGLKSKIEIQWSDITALKATCPENGPGTLDVVLARQPLFFRETNPQPRKHRCGKLLGFTGGQASLHKRHFLQCPQGLLSKHFEKLIQCDPRLYSLSQKPEIIIESPYFEPRCSVFEDPDDSKCHPFDSMDDDIKPTFSGFHKPGSPSDMPSTSNKSKPRDPSVRASDREARETPSPSSVMDAQAIEDNACSETDELKDHFRWDQLKVLD</sequence>
<dbReference type="OrthoDB" id="1516808at2759"/>
<organism evidence="3 4">
    <name type="scientific">Dioscorea zingiberensis</name>
    <dbReference type="NCBI Taxonomy" id="325984"/>
    <lineage>
        <taxon>Eukaryota</taxon>
        <taxon>Viridiplantae</taxon>
        <taxon>Streptophyta</taxon>
        <taxon>Embryophyta</taxon>
        <taxon>Tracheophyta</taxon>
        <taxon>Spermatophyta</taxon>
        <taxon>Magnoliopsida</taxon>
        <taxon>Liliopsida</taxon>
        <taxon>Dioscoreales</taxon>
        <taxon>Dioscoreaceae</taxon>
        <taxon>Dioscorea</taxon>
    </lineage>
</organism>
<gene>
    <name evidence="3" type="ORF">J5N97_026918</name>
</gene>
<feature type="domain" description="TRF2/HOY1 PH-like" evidence="2">
    <location>
        <begin position="139"/>
        <end position="255"/>
    </location>
</feature>
<evidence type="ECO:0000313" key="3">
    <source>
        <dbReference type="EMBL" id="KAJ0965780.1"/>
    </source>
</evidence>
<keyword evidence="4" id="KW-1185">Reference proteome</keyword>
<dbReference type="PANTHER" id="PTHR33494">
    <property type="entry name" value="OS02G0793800 PROTEIN"/>
    <property type="match status" value="1"/>
</dbReference>
<feature type="region of interest" description="Disordered" evidence="1">
    <location>
        <begin position="19"/>
        <end position="57"/>
    </location>
</feature>
<proteinExistence type="predicted"/>
<accession>A0A9D5C383</accession>
<protein>
    <recommendedName>
        <fullName evidence="2">TRF2/HOY1 PH-like domain-containing protein</fullName>
    </recommendedName>
</protein>
<dbReference type="InterPro" id="IPR057939">
    <property type="entry name" value="TRF2_HOY1_PH"/>
</dbReference>
<dbReference type="Pfam" id="PF24818">
    <property type="entry name" value="PH_TRF2_HOY1"/>
    <property type="match status" value="1"/>
</dbReference>